<feature type="domain" description="HTH psq-type" evidence="2">
    <location>
        <begin position="251"/>
        <end position="287"/>
    </location>
</feature>
<sequence>MNEFDGVLLFFVEMPPKKRNEWSQVAMAEALSAVRKGGMSIRLAAAKYGVPKSSLGDRISGRVREDAVNGKVSFLSSNDEKMLKETAEHRADLGIGYSKMNFFRAAGELTKNRELAFKRGVPSEKWWTLFKKRNNGPSLRMAEGTAEIRHKSMRPERVKMYFEVLKDVLENSRLLDKPVFIWNMDETLASLSPGSTKVLARTVFGPLKKEWRALTTTFRSETGLSVSHANFFRLFNKAWISISPEHLKNVAMAEALSAVRKGGMSIRLAAAKYGVPKSSLGDRISGRVREDAVNGKVSFLSSNDEKMLKETAEHRADLGRQENLPKTELAFKRGVPSEKWWTLFKKRNNGPSLRMAEGTAEIRHKSMRPERVKMYFEVLKDVLENSRLLDKPVFIWNMDETLASLSPGSTKVLARTVFGPLKKEWRALTTTFRSETGLSVSHANFFRLFNKAWISISPEHLKNATTEENEKHEKENFVEENGEKENSTTMLMQQNSRDEEQSICNTSPAMETKIASSMKKEMRKQDKHKQNDECKMPPKKRNEWSQVAMAEALSAVRKGGMSIRLAAAKYGVPKSSLGDRISGRVREDAVNGKVSFFSSNDEKMLKETAEHRADLGIGYSKMNFFRAAGELTKNRGLAFKRGVPSEKWWTLFKKRNNGPSLRMAEGTAEIRHKSMRPERVKMYFEVLKDVLENSRLLDKPVFIWNMDETLASLSPGSTKVLARFQNCTPKLEDVKNEIYQTVFGPLKKEWRALTTTFRSETGLSVSHANFFRLFNKAWISISPEHLKNATTEENDEKHEKENFVEENGEKENSTVTNMESNLDLLIQQGATLVDLGISISDKGTINNMDPMLSSSNSEDTMLMQQNSRDEEQSICNTSPAMETKIASSMKKEMRKQDKHVMRTIIT</sequence>
<dbReference type="Proteomes" id="UP001217089">
    <property type="component" value="Unassembled WGS sequence"/>
</dbReference>
<feature type="compositionally biased region" description="Basic and acidic residues" evidence="1">
    <location>
        <begin position="468"/>
        <end position="486"/>
    </location>
</feature>
<dbReference type="InterPro" id="IPR050863">
    <property type="entry name" value="CenT-Element_Derived"/>
</dbReference>
<dbReference type="Pfam" id="PF05225">
    <property type="entry name" value="HTH_psq"/>
    <property type="match status" value="3"/>
</dbReference>
<feature type="region of interest" description="Disordered" evidence="1">
    <location>
        <begin position="464"/>
        <end position="487"/>
    </location>
</feature>
<dbReference type="EMBL" id="JARBDR010000923">
    <property type="protein sequence ID" value="KAJ8298116.1"/>
    <property type="molecule type" value="Genomic_DNA"/>
</dbReference>
<organism evidence="3 4">
    <name type="scientific">Tegillarca granosa</name>
    <name type="common">Malaysian cockle</name>
    <name type="synonym">Anadara granosa</name>
    <dbReference type="NCBI Taxonomy" id="220873"/>
    <lineage>
        <taxon>Eukaryota</taxon>
        <taxon>Metazoa</taxon>
        <taxon>Spiralia</taxon>
        <taxon>Lophotrochozoa</taxon>
        <taxon>Mollusca</taxon>
        <taxon>Bivalvia</taxon>
        <taxon>Autobranchia</taxon>
        <taxon>Pteriomorphia</taxon>
        <taxon>Arcoida</taxon>
        <taxon>Arcoidea</taxon>
        <taxon>Arcidae</taxon>
        <taxon>Tegillarca</taxon>
    </lineage>
</organism>
<feature type="region of interest" description="Disordered" evidence="1">
    <location>
        <begin position="789"/>
        <end position="813"/>
    </location>
</feature>
<keyword evidence="4" id="KW-1185">Reference proteome</keyword>
<name>A0ABQ9DXX9_TEGGR</name>
<evidence type="ECO:0000313" key="4">
    <source>
        <dbReference type="Proteomes" id="UP001217089"/>
    </source>
</evidence>
<reference evidence="3 4" key="1">
    <citation type="submission" date="2022-12" db="EMBL/GenBank/DDBJ databases">
        <title>Chromosome-level genome of Tegillarca granosa.</title>
        <authorList>
            <person name="Kim J."/>
        </authorList>
    </citation>
    <scope>NUCLEOTIDE SEQUENCE [LARGE SCALE GENOMIC DNA]</scope>
    <source>
        <strain evidence="3">Teg-2019</strain>
        <tissue evidence="3">Adductor muscle</tissue>
    </source>
</reference>
<dbReference type="Gene3D" id="1.10.10.60">
    <property type="entry name" value="Homeodomain-like"/>
    <property type="match status" value="3"/>
</dbReference>
<gene>
    <name evidence="3" type="ORF">KUTeg_024647</name>
</gene>
<dbReference type="PANTHER" id="PTHR19303">
    <property type="entry name" value="TRANSPOSON"/>
    <property type="match status" value="1"/>
</dbReference>
<protein>
    <recommendedName>
        <fullName evidence="2">HTH psq-type domain-containing protein</fullName>
    </recommendedName>
</protein>
<evidence type="ECO:0000259" key="2">
    <source>
        <dbReference type="Pfam" id="PF05225"/>
    </source>
</evidence>
<feature type="domain" description="HTH psq-type" evidence="2">
    <location>
        <begin position="26"/>
        <end position="62"/>
    </location>
</feature>
<comment type="caution">
    <text evidence="3">The sequence shown here is derived from an EMBL/GenBank/DDBJ whole genome shotgun (WGS) entry which is preliminary data.</text>
</comment>
<feature type="domain" description="HTH psq-type" evidence="2">
    <location>
        <begin position="548"/>
        <end position="584"/>
    </location>
</feature>
<dbReference type="InterPro" id="IPR009057">
    <property type="entry name" value="Homeodomain-like_sf"/>
</dbReference>
<evidence type="ECO:0000313" key="3">
    <source>
        <dbReference type="EMBL" id="KAJ8298116.1"/>
    </source>
</evidence>
<feature type="compositionally biased region" description="Basic and acidic residues" evidence="1">
    <location>
        <begin position="795"/>
        <end position="812"/>
    </location>
</feature>
<dbReference type="InterPro" id="IPR007889">
    <property type="entry name" value="HTH_Psq"/>
</dbReference>
<proteinExistence type="predicted"/>
<accession>A0ABQ9DXX9</accession>
<feature type="region of interest" description="Disordered" evidence="1">
    <location>
        <begin position="521"/>
        <end position="543"/>
    </location>
</feature>
<evidence type="ECO:0000256" key="1">
    <source>
        <dbReference type="SAM" id="MobiDB-lite"/>
    </source>
</evidence>
<dbReference type="SUPFAM" id="SSF46689">
    <property type="entry name" value="Homeodomain-like"/>
    <property type="match status" value="3"/>
</dbReference>